<feature type="region of interest" description="Disordered" evidence="4">
    <location>
        <begin position="81"/>
        <end position="105"/>
    </location>
</feature>
<protein>
    <recommendedName>
        <fullName evidence="6">GH26 domain-containing protein</fullName>
    </recommendedName>
</protein>
<dbReference type="GO" id="GO:0006080">
    <property type="term" value="P:substituted mannan metabolic process"/>
    <property type="evidence" value="ECO:0007669"/>
    <property type="project" value="InterPro"/>
</dbReference>
<evidence type="ECO:0000256" key="4">
    <source>
        <dbReference type="SAM" id="MobiDB-lite"/>
    </source>
</evidence>
<keyword evidence="8" id="KW-1185">Reference proteome</keyword>
<dbReference type="Gene3D" id="3.20.20.80">
    <property type="entry name" value="Glycosidases"/>
    <property type="match status" value="1"/>
</dbReference>
<dbReference type="AlphaFoldDB" id="A0AA43QUV3"/>
<reference evidence="7" key="1">
    <citation type="journal article" date="2023" name="Genome Biol. Evol.">
        <title>First Whole Genome Sequence and Flow Cytometry Genome Size Data for the Lichen-Forming Fungus Ramalina farinacea (Ascomycota).</title>
        <authorList>
            <person name="Llewellyn T."/>
            <person name="Mian S."/>
            <person name="Hill R."/>
            <person name="Leitch I.J."/>
            <person name="Gaya E."/>
        </authorList>
    </citation>
    <scope>NUCLEOTIDE SEQUENCE</scope>
    <source>
        <strain evidence="7">LIQ254RAFAR</strain>
    </source>
</reference>
<keyword evidence="3" id="KW-0326">Glycosidase</keyword>
<accession>A0AA43QUV3</accession>
<dbReference type="InterPro" id="IPR017853">
    <property type="entry name" value="GH"/>
</dbReference>
<evidence type="ECO:0000259" key="6">
    <source>
        <dbReference type="Pfam" id="PF02156"/>
    </source>
</evidence>
<comment type="similarity">
    <text evidence="1">Belongs to the glycosyl hydrolase 26 family.</text>
</comment>
<dbReference type="PANTHER" id="PTHR40079:SF6">
    <property type="entry name" value="GH26 DOMAIN-CONTAINING PROTEIN"/>
    <property type="match status" value="1"/>
</dbReference>
<feature type="signal peptide" evidence="5">
    <location>
        <begin position="1"/>
        <end position="18"/>
    </location>
</feature>
<dbReference type="InterPro" id="IPR000805">
    <property type="entry name" value="Glyco_hydro_26"/>
</dbReference>
<evidence type="ECO:0000256" key="2">
    <source>
        <dbReference type="ARBA" id="ARBA00022801"/>
    </source>
</evidence>
<evidence type="ECO:0000313" key="8">
    <source>
        <dbReference type="Proteomes" id="UP001161017"/>
    </source>
</evidence>
<feature type="chain" id="PRO_5041428301" description="GH26 domain-containing protein" evidence="5">
    <location>
        <begin position="19"/>
        <end position="383"/>
    </location>
</feature>
<evidence type="ECO:0000256" key="3">
    <source>
        <dbReference type="ARBA" id="ARBA00023295"/>
    </source>
</evidence>
<comment type="caution">
    <text evidence="7">The sequence shown here is derived from an EMBL/GenBank/DDBJ whole genome shotgun (WGS) entry which is preliminary data.</text>
</comment>
<keyword evidence="5" id="KW-0732">Signal</keyword>
<evidence type="ECO:0000313" key="7">
    <source>
        <dbReference type="EMBL" id="MDI1491666.1"/>
    </source>
</evidence>
<evidence type="ECO:0000256" key="5">
    <source>
        <dbReference type="SAM" id="SignalP"/>
    </source>
</evidence>
<dbReference type="Pfam" id="PF02156">
    <property type="entry name" value="Glyco_hydro_26"/>
    <property type="match status" value="1"/>
</dbReference>
<gene>
    <name evidence="7" type="ORF">OHK93_002875</name>
</gene>
<organism evidence="7 8">
    <name type="scientific">Ramalina farinacea</name>
    <dbReference type="NCBI Taxonomy" id="258253"/>
    <lineage>
        <taxon>Eukaryota</taxon>
        <taxon>Fungi</taxon>
        <taxon>Dikarya</taxon>
        <taxon>Ascomycota</taxon>
        <taxon>Pezizomycotina</taxon>
        <taxon>Lecanoromycetes</taxon>
        <taxon>OSLEUM clade</taxon>
        <taxon>Lecanoromycetidae</taxon>
        <taxon>Lecanorales</taxon>
        <taxon>Lecanorineae</taxon>
        <taxon>Ramalinaceae</taxon>
        <taxon>Ramalina</taxon>
    </lineage>
</organism>
<name>A0AA43QUV3_9LECA</name>
<feature type="domain" description="GH26" evidence="6">
    <location>
        <begin position="189"/>
        <end position="293"/>
    </location>
</feature>
<evidence type="ECO:0000256" key="1">
    <source>
        <dbReference type="ARBA" id="ARBA00007754"/>
    </source>
</evidence>
<dbReference type="GO" id="GO:0016985">
    <property type="term" value="F:mannan endo-1,4-beta-mannosidase activity"/>
    <property type="evidence" value="ECO:0007669"/>
    <property type="project" value="InterPro"/>
</dbReference>
<keyword evidence="2" id="KW-0378">Hydrolase</keyword>
<dbReference type="EMBL" id="JAPUFD010000015">
    <property type="protein sequence ID" value="MDI1491666.1"/>
    <property type="molecule type" value="Genomic_DNA"/>
</dbReference>
<dbReference type="SUPFAM" id="SSF51445">
    <property type="entry name" value="(Trans)glycosidases"/>
    <property type="match status" value="1"/>
</dbReference>
<feature type="compositionally biased region" description="Polar residues" evidence="4">
    <location>
        <begin position="81"/>
        <end position="104"/>
    </location>
</feature>
<sequence>MSSFSLLSVILLAALANAKPHPQGRHGAGHPHYSVQQPSVTSTLVQNGIYPITTPATSVLEVNNLPASAGVGSAASVSGGINTSPASVQSANPQPSNTGDSSSPAGLPAGCFTINGIGVGWDSDDDPATLAKSISPTAGPCTYGHFAQMTSGTTMPDSDIQSGAAAAASAKAIYVISLKPGSVDFAQVSTDAVAKSMSTLSSMMGGGEVWLRLAHEMNWYSQTGEYVGTSDSFKTMWQGVAGKVDRSKVKMYWCPNPPSSTGDTVATLNQKWYPGDESVDVVGLDAYGQGTNPTFQDSVPDDFCSQYGDKMVHVGEAGWLGGGTDDQKAQWLGQVSGTAAKQGCPNYAGFMWFEYDKAGTGDANGDYTVASGSGSGIAAKVLG</sequence>
<dbReference type="PANTHER" id="PTHR40079">
    <property type="entry name" value="MANNAN ENDO-1,4-BETA-MANNOSIDASE E-RELATED"/>
    <property type="match status" value="1"/>
</dbReference>
<dbReference type="Proteomes" id="UP001161017">
    <property type="component" value="Unassembled WGS sequence"/>
</dbReference>
<dbReference type="InterPro" id="IPR022790">
    <property type="entry name" value="GH26_dom"/>
</dbReference>
<proteinExistence type="inferred from homology"/>